<dbReference type="NCBIfam" id="NF045580">
    <property type="entry name" value="symport_access"/>
    <property type="match status" value="1"/>
</dbReference>
<dbReference type="InterPro" id="IPR054615">
    <property type="entry name" value="Symport_access"/>
</dbReference>
<keyword evidence="1" id="KW-1133">Transmembrane helix</keyword>
<gene>
    <name evidence="2" type="ORF">GGQ74_002377</name>
</gene>
<protein>
    <submittedName>
        <fullName evidence="2">Uncharacterized protein</fullName>
    </submittedName>
</protein>
<comment type="caution">
    <text evidence="2">The sequence shown here is derived from an EMBL/GenBank/DDBJ whole genome shotgun (WGS) entry which is preliminary data.</text>
</comment>
<proteinExistence type="predicted"/>
<sequence>MLGFDNPEVALAMWLTLASAVACVVYGIVNWNRGGNDAEGVGGRSDGGPEK</sequence>
<evidence type="ECO:0000313" key="3">
    <source>
        <dbReference type="Proteomes" id="UP000580856"/>
    </source>
</evidence>
<keyword evidence="1" id="KW-0472">Membrane</keyword>
<dbReference type="Proteomes" id="UP000580856">
    <property type="component" value="Unassembled WGS sequence"/>
</dbReference>
<keyword evidence="1" id="KW-0812">Transmembrane</keyword>
<dbReference type="AlphaFoldDB" id="A0A846QU75"/>
<keyword evidence="3" id="KW-1185">Reference proteome</keyword>
<dbReference type="RefSeq" id="WP_167941749.1">
    <property type="nucleotide sequence ID" value="NZ_JAATJA010000002.1"/>
</dbReference>
<dbReference type="EMBL" id="JAATJA010000002">
    <property type="protein sequence ID" value="NJB68704.1"/>
    <property type="molecule type" value="Genomic_DNA"/>
</dbReference>
<organism evidence="2 3">
    <name type="scientific">Desulfobaculum xiamenense</name>
    <dbReference type="NCBI Taxonomy" id="995050"/>
    <lineage>
        <taxon>Bacteria</taxon>
        <taxon>Pseudomonadati</taxon>
        <taxon>Thermodesulfobacteriota</taxon>
        <taxon>Desulfovibrionia</taxon>
        <taxon>Desulfovibrionales</taxon>
        <taxon>Desulfovibrionaceae</taxon>
        <taxon>Desulfobaculum</taxon>
    </lineage>
</organism>
<evidence type="ECO:0000256" key="1">
    <source>
        <dbReference type="SAM" id="Phobius"/>
    </source>
</evidence>
<feature type="transmembrane region" description="Helical" evidence="1">
    <location>
        <begin position="12"/>
        <end position="29"/>
    </location>
</feature>
<name>A0A846QU75_9BACT</name>
<evidence type="ECO:0000313" key="2">
    <source>
        <dbReference type="EMBL" id="NJB68704.1"/>
    </source>
</evidence>
<reference evidence="2 3" key="1">
    <citation type="submission" date="2020-03" db="EMBL/GenBank/DDBJ databases">
        <title>Genomic Encyclopedia of Type Strains, Phase IV (KMG-IV): sequencing the most valuable type-strain genomes for metagenomic binning, comparative biology and taxonomic classification.</title>
        <authorList>
            <person name="Goeker M."/>
        </authorList>
    </citation>
    <scope>NUCLEOTIDE SEQUENCE [LARGE SCALE GENOMIC DNA]</scope>
    <source>
        <strain evidence="2 3">DSM 24233</strain>
    </source>
</reference>
<accession>A0A846QU75</accession>